<dbReference type="Proteomes" id="UP001300383">
    <property type="component" value="Unassembled WGS sequence"/>
</dbReference>
<evidence type="ECO:0000313" key="2">
    <source>
        <dbReference type="Proteomes" id="UP001300383"/>
    </source>
</evidence>
<proteinExistence type="predicted"/>
<comment type="caution">
    <text evidence="1">The sequence shown here is derived from an EMBL/GenBank/DDBJ whole genome shotgun (WGS) entry which is preliminary data.</text>
</comment>
<evidence type="ECO:0000313" key="1">
    <source>
        <dbReference type="EMBL" id="MDI9242944.1"/>
    </source>
</evidence>
<sequence length="45" mass="5478">MDKVELRKGNRKMNNKNMGVIKWADLFFGLREKREWRRKNVVSVV</sequence>
<dbReference type="AlphaFoldDB" id="A0AAP4BEB3"/>
<gene>
    <name evidence="1" type="ORF">QJ036_10750</name>
</gene>
<reference evidence="1 2" key="1">
    <citation type="submission" date="2023-05" db="EMBL/GenBank/DDBJ databases">
        <title>[ruminococcus] sp. nov., isolated from a pig farm feces dump.</title>
        <authorList>
            <person name="Chang Y.-H."/>
        </authorList>
    </citation>
    <scope>NUCLEOTIDE SEQUENCE [LARGE SCALE GENOMIC DNA]</scope>
    <source>
        <strain evidence="1 2">YH-rum2234</strain>
    </source>
</reference>
<accession>A0AAP4BEB3</accession>
<name>A0AAP4BEB3_9FIRM</name>
<organism evidence="1 2">
    <name type="scientific">Fusibacillus kribbianus</name>
    <dbReference type="NCBI Taxonomy" id="3044208"/>
    <lineage>
        <taxon>Bacteria</taxon>
        <taxon>Bacillati</taxon>
        <taxon>Bacillota</taxon>
        <taxon>Clostridia</taxon>
        <taxon>Lachnospirales</taxon>
        <taxon>Lachnospiraceae</taxon>
        <taxon>Fusibacillus</taxon>
    </lineage>
</organism>
<keyword evidence="2" id="KW-1185">Reference proteome</keyword>
<protein>
    <submittedName>
        <fullName evidence="1">Uncharacterized protein</fullName>
    </submittedName>
</protein>
<dbReference type="EMBL" id="JASGBQ010000021">
    <property type="protein sequence ID" value="MDI9242944.1"/>
    <property type="molecule type" value="Genomic_DNA"/>
</dbReference>